<evidence type="ECO:0000256" key="6">
    <source>
        <dbReference type="ARBA" id="ARBA00030776"/>
    </source>
</evidence>
<feature type="domain" description="Transcription elongation factor GreA/GreB C-terminal" evidence="7">
    <location>
        <begin position="98"/>
        <end position="168"/>
    </location>
</feature>
<dbReference type="Pfam" id="PF03449">
    <property type="entry name" value="GreA_GreB_N"/>
    <property type="match status" value="1"/>
</dbReference>
<sequence length="169" mass="18573">MRVPKRRGEQLAQTKKTHDAFLTPAAIQRMRDEILRLEKKERPPAAEELRRTAAMGDLSENAAYSYAKLQLRRINNRIDSLKLRVANAIPIESGVGEDGRVRIGTSVTVRAGGREQTFEVVGAQETNPLRGRISYLSPIGAALMGKKKGEGATVATAFGEVTYEILGVR</sequence>
<evidence type="ECO:0000313" key="9">
    <source>
        <dbReference type="EMBL" id="OGL98745.1"/>
    </source>
</evidence>
<feature type="domain" description="Transcription elongation factor GreA/GreB N-terminal" evidence="8">
    <location>
        <begin position="21"/>
        <end position="88"/>
    </location>
</feature>
<dbReference type="EMBL" id="MGFE01000016">
    <property type="protein sequence ID" value="OGL98745.1"/>
    <property type="molecule type" value="Genomic_DNA"/>
</dbReference>
<dbReference type="PIRSF" id="PIRSF006092">
    <property type="entry name" value="GreA_GreB"/>
    <property type="match status" value="1"/>
</dbReference>
<dbReference type="Pfam" id="PF01272">
    <property type="entry name" value="GreA_GreB"/>
    <property type="match status" value="1"/>
</dbReference>
<dbReference type="InterPro" id="IPR023459">
    <property type="entry name" value="Tscrpt_elong_fac_GreA/B_fam"/>
</dbReference>
<accession>A0A1F7W7F9</accession>
<evidence type="ECO:0000256" key="2">
    <source>
        <dbReference type="ARBA" id="ARBA00013729"/>
    </source>
</evidence>
<evidence type="ECO:0000259" key="8">
    <source>
        <dbReference type="Pfam" id="PF03449"/>
    </source>
</evidence>
<dbReference type="FunFam" id="1.10.287.180:FF:000001">
    <property type="entry name" value="Transcription elongation factor GreA"/>
    <property type="match status" value="1"/>
</dbReference>
<dbReference type="SUPFAM" id="SSF46557">
    <property type="entry name" value="GreA transcript cleavage protein, N-terminal domain"/>
    <property type="match status" value="1"/>
</dbReference>
<dbReference type="InterPro" id="IPR036953">
    <property type="entry name" value="GreA/GreB_C_sf"/>
</dbReference>
<dbReference type="AlphaFoldDB" id="A0A1F7W7F9"/>
<protein>
    <recommendedName>
        <fullName evidence="2">Transcription elongation factor GreA</fullName>
    </recommendedName>
    <alternativeName>
        <fullName evidence="6">Transcript cleavage factor GreA</fullName>
    </alternativeName>
</protein>
<organism evidence="9 10">
    <name type="scientific">Candidatus Uhrbacteria bacterium RIFOXYB2_FULL_57_15</name>
    <dbReference type="NCBI Taxonomy" id="1802422"/>
    <lineage>
        <taxon>Bacteria</taxon>
        <taxon>Candidatus Uhriibacteriota</taxon>
    </lineage>
</organism>
<evidence type="ECO:0000256" key="4">
    <source>
        <dbReference type="ARBA" id="ARBA00023125"/>
    </source>
</evidence>
<dbReference type="Gene3D" id="1.10.287.180">
    <property type="entry name" value="Transcription elongation factor, GreA/GreB, N-terminal domain"/>
    <property type="match status" value="1"/>
</dbReference>
<dbReference type="SUPFAM" id="SSF54534">
    <property type="entry name" value="FKBP-like"/>
    <property type="match status" value="1"/>
</dbReference>
<dbReference type="InterPro" id="IPR036805">
    <property type="entry name" value="Tscrpt_elong_fac_GreA/B_N_sf"/>
</dbReference>
<dbReference type="InterPro" id="IPR022691">
    <property type="entry name" value="Tscrpt_elong_fac_GreA/B_N"/>
</dbReference>
<dbReference type="PANTHER" id="PTHR30437">
    <property type="entry name" value="TRANSCRIPTION ELONGATION FACTOR GREA"/>
    <property type="match status" value="1"/>
</dbReference>
<evidence type="ECO:0000256" key="5">
    <source>
        <dbReference type="ARBA" id="ARBA00023163"/>
    </source>
</evidence>
<dbReference type="GO" id="GO:0032784">
    <property type="term" value="P:regulation of DNA-templated transcription elongation"/>
    <property type="evidence" value="ECO:0007669"/>
    <property type="project" value="InterPro"/>
</dbReference>
<keyword evidence="5" id="KW-0804">Transcription</keyword>
<dbReference type="GO" id="GO:0006354">
    <property type="term" value="P:DNA-templated transcription elongation"/>
    <property type="evidence" value="ECO:0007669"/>
    <property type="project" value="TreeGrafter"/>
</dbReference>
<keyword evidence="4" id="KW-0238">DNA-binding</keyword>
<evidence type="ECO:0000256" key="1">
    <source>
        <dbReference type="ARBA" id="ARBA00008213"/>
    </source>
</evidence>
<comment type="caution">
    <text evidence="9">The sequence shown here is derived from an EMBL/GenBank/DDBJ whole genome shotgun (WGS) entry which is preliminary data.</text>
</comment>
<reference evidence="9 10" key="1">
    <citation type="journal article" date="2016" name="Nat. Commun.">
        <title>Thousands of microbial genomes shed light on interconnected biogeochemical processes in an aquifer system.</title>
        <authorList>
            <person name="Anantharaman K."/>
            <person name="Brown C.T."/>
            <person name="Hug L.A."/>
            <person name="Sharon I."/>
            <person name="Castelle C.J."/>
            <person name="Probst A.J."/>
            <person name="Thomas B.C."/>
            <person name="Singh A."/>
            <person name="Wilkins M.J."/>
            <person name="Karaoz U."/>
            <person name="Brodie E.L."/>
            <person name="Williams K.H."/>
            <person name="Hubbard S.S."/>
            <person name="Banfield J.F."/>
        </authorList>
    </citation>
    <scope>NUCLEOTIDE SEQUENCE [LARGE SCALE GENOMIC DNA]</scope>
</reference>
<gene>
    <name evidence="9" type="ORF">A2304_01015</name>
</gene>
<dbReference type="Proteomes" id="UP000176501">
    <property type="component" value="Unassembled WGS sequence"/>
</dbReference>
<evidence type="ECO:0000313" key="10">
    <source>
        <dbReference type="Proteomes" id="UP000176501"/>
    </source>
</evidence>
<evidence type="ECO:0000256" key="3">
    <source>
        <dbReference type="ARBA" id="ARBA00023015"/>
    </source>
</evidence>
<dbReference type="GO" id="GO:0070063">
    <property type="term" value="F:RNA polymerase binding"/>
    <property type="evidence" value="ECO:0007669"/>
    <property type="project" value="InterPro"/>
</dbReference>
<dbReference type="Gene3D" id="3.10.50.30">
    <property type="entry name" value="Transcription elongation factor, GreA/GreB, C-terminal domain"/>
    <property type="match status" value="1"/>
</dbReference>
<evidence type="ECO:0000259" key="7">
    <source>
        <dbReference type="Pfam" id="PF01272"/>
    </source>
</evidence>
<comment type="similarity">
    <text evidence="1">Belongs to the GreA/GreB family.</text>
</comment>
<dbReference type="PANTHER" id="PTHR30437:SF6">
    <property type="entry name" value="TRANSCRIPTION ELONGATION FACTOR GREB"/>
    <property type="match status" value="1"/>
</dbReference>
<proteinExistence type="inferred from homology"/>
<dbReference type="InterPro" id="IPR001437">
    <property type="entry name" value="Tscrpt_elong_fac_GreA/B_C"/>
</dbReference>
<keyword evidence="3" id="KW-0805">Transcription regulation</keyword>
<dbReference type="GO" id="GO:0003677">
    <property type="term" value="F:DNA binding"/>
    <property type="evidence" value="ECO:0007669"/>
    <property type="project" value="UniProtKB-KW"/>
</dbReference>
<name>A0A1F7W7F9_9BACT</name>